<dbReference type="EnsemblMetazoa" id="GPPI026010-RA">
    <property type="protein sequence ID" value="GPPI026010-PA"/>
    <property type="gene ID" value="GPPI026010"/>
</dbReference>
<keyword evidence="3" id="KW-1185">Reference proteome</keyword>
<name>A0A1B0BCU9_9MUSC</name>
<protein>
    <submittedName>
        <fullName evidence="2">Uncharacterized protein</fullName>
    </submittedName>
</protein>
<accession>A0A1B0BCU9</accession>
<dbReference type="VEuPathDB" id="VectorBase:GPPI026010"/>
<proteinExistence type="predicted"/>
<dbReference type="EMBL" id="JXJN01012125">
    <property type="status" value="NOT_ANNOTATED_CDS"/>
    <property type="molecule type" value="Genomic_DNA"/>
</dbReference>
<keyword evidence="1" id="KW-0472">Membrane</keyword>
<feature type="transmembrane region" description="Helical" evidence="1">
    <location>
        <begin position="112"/>
        <end position="130"/>
    </location>
</feature>
<evidence type="ECO:0000313" key="2">
    <source>
        <dbReference type="EnsemblMetazoa" id="GPPI026010-PA"/>
    </source>
</evidence>
<feature type="transmembrane region" description="Helical" evidence="1">
    <location>
        <begin position="20"/>
        <end position="39"/>
    </location>
</feature>
<dbReference type="AlphaFoldDB" id="A0A1B0BCU9"/>
<reference evidence="2" key="2">
    <citation type="submission" date="2020-05" db="UniProtKB">
        <authorList>
            <consortium name="EnsemblMetazoa"/>
        </authorList>
    </citation>
    <scope>IDENTIFICATION</scope>
    <source>
        <strain evidence="2">IAEA</strain>
    </source>
</reference>
<sequence length="156" mass="18153">MSTAIVQKNTASATTTNTNNIIYFDCGDIFAAIFFRMMFKDYFYKYNVDMCTRPCITVECLKKKSPNSHIEQINIAICVCLPLDLFDIWIGFQSALRFLDFTCRSKFEVTMLPTFLSELAQFIYVVHLLTSSMRLQICSPFDNSERYRHHEHILGL</sequence>
<evidence type="ECO:0000313" key="3">
    <source>
        <dbReference type="Proteomes" id="UP000092460"/>
    </source>
</evidence>
<dbReference type="EMBL" id="JXJN01012126">
    <property type="status" value="NOT_ANNOTATED_CDS"/>
    <property type="molecule type" value="Genomic_DNA"/>
</dbReference>
<keyword evidence="1" id="KW-1133">Transmembrane helix</keyword>
<reference evidence="3" key="1">
    <citation type="submission" date="2015-01" db="EMBL/GenBank/DDBJ databases">
        <authorList>
            <person name="Aksoy S."/>
            <person name="Warren W."/>
            <person name="Wilson R.K."/>
        </authorList>
    </citation>
    <scope>NUCLEOTIDE SEQUENCE [LARGE SCALE GENOMIC DNA]</scope>
    <source>
        <strain evidence="3">IAEA</strain>
    </source>
</reference>
<organism evidence="2 3">
    <name type="scientific">Glossina palpalis gambiensis</name>
    <dbReference type="NCBI Taxonomy" id="67801"/>
    <lineage>
        <taxon>Eukaryota</taxon>
        <taxon>Metazoa</taxon>
        <taxon>Ecdysozoa</taxon>
        <taxon>Arthropoda</taxon>
        <taxon>Hexapoda</taxon>
        <taxon>Insecta</taxon>
        <taxon>Pterygota</taxon>
        <taxon>Neoptera</taxon>
        <taxon>Endopterygota</taxon>
        <taxon>Diptera</taxon>
        <taxon>Brachycera</taxon>
        <taxon>Muscomorpha</taxon>
        <taxon>Hippoboscoidea</taxon>
        <taxon>Glossinidae</taxon>
        <taxon>Glossina</taxon>
    </lineage>
</organism>
<evidence type="ECO:0000256" key="1">
    <source>
        <dbReference type="SAM" id="Phobius"/>
    </source>
</evidence>
<keyword evidence="1" id="KW-0812">Transmembrane</keyword>
<dbReference type="Proteomes" id="UP000092460">
    <property type="component" value="Unassembled WGS sequence"/>
</dbReference>